<evidence type="ECO:0000313" key="2">
    <source>
        <dbReference type="Proteomes" id="UP000698924"/>
    </source>
</evidence>
<evidence type="ECO:0000313" key="1">
    <source>
        <dbReference type="EMBL" id="MBM6858328.1"/>
    </source>
</evidence>
<keyword evidence="2" id="KW-1185">Reference proteome</keyword>
<reference evidence="1 2" key="1">
    <citation type="journal article" date="2021" name="Sci. Rep.">
        <title>The distribution of antibiotic resistance genes in chicken gut microbiota commensals.</title>
        <authorList>
            <person name="Juricova H."/>
            <person name="Matiasovicova J."/>
            <person name="Kubasova T."/>
            <person name="Cejkova D."/>
            <person name="Rychlik I."/>
        </authorList>
    </citation>
    <scope>NUCLEOTIDE SEQUENCE [LARGE SCALE GENOMIC DNA]</scope>
    <source>
        <strain evidence="1 2">An421</strain>
    </source>
</reference>
<dbReference type="Pfam" id="PF14907">
    <property type="entry name" value="NTP_transf_5"/>
    <property type="match status" value="1"/>
</dbReference>
<accession>A0AA40ZUH4</accession>
<dbReference type="AlphaFoldDB" id="A0AA40ZUH4"/>
<organism evidence="1 2">
    <name type="scientific">Caecibacteroides pullorum</name>
    <dbReference type="NCBI Taxonomy" id="2725562"/>
    <lineage>
        <taxon>Bacteria</taxon>
        <taxon>Pseudomonadati</taxon>
        <taxon>Bacteroidota</taxon>
        <taxon>Bacteroidia</taxon>
        <taxon>Bacteroidales</taxon>
        <taxon>Bacteroidaceae</taxon>
        <taxon>Caecibacteroides</taxon>
    </lineage>
</organism>
<dbReference type="EMBL" id="JACJMO010000022">
    <property type="protein sequence ID" value="MBM6858328.1"/>
    <property type="molecule type" value="Genomic_DNA"/>
</dbReference>
<dbReference type="InterPro" id="IPR039498">
    <property type="entry name" value="NTP_transf_5"/>
</dbReference>
<gene>
    <name evidence="1" type="ORF">H6D15_12085</name>
</gene>
<comment type="caution">
    <text evidence="1">The sequence shown here is derived from an EMBL/GenBank/DDBJ whole genome shotgun (WGS) entry which is preliminary data.</text>
</comment>
<dbReference type="Proteomes" id="UP000698924">
    <property type="component" value="Unassembled WGS sequence"/>
</dbReference>
<name>A0AA40ZUH4_9BACT</name>
<protein>
    <submittedName>
        <fullName evidence="1">Nucleotidyltransferase family protein</fullName>
    </submittedName>
</protein>
<sequence length="369" mass="42243">MQQAFFSLVRAGLWGTPADAALFRGLTPAQWQELHRLAHTQSLLAVVFDGLNTLPADLRPPRPLYLQWAAQTLQIEQANDRLDRMIVRLDRLYTDAGLHPVLLKGQGMAACYRQPRHRQCGDIDIYLGKDGQPRANRLLLEAGAQETGEESDKHASYELDGVHIENHRLVNRTNNPLANRRFCRLVREWYPQGTERRIGMPTPPPTFNALYIFLHAFEHFLNSGIGLRQLCDWCCLLRTRRADIDDARFVRDLRRLGLLRAARAFGYVCVSRLGLPSDCLPFDTEGCRRLGEDLVDEIFATGNFGKHDRRVAPRPKGYWRGKWHTFCRATRRVARLYGYAPVEACFYPVTLIKGTLAIQLNLLKKRLCP</sequence>
<proteinExistence type="predicted"/>